<sequence>MVLLTFAACNVNTSVTRKNNEVGYEKKLSSANDLFSPNLNIKIEKRSGGEIPDGLMPLNNPQLTRDRTRELTTSIPKRKHSIKQPYFPRTFSTRYNATLNKRSY</sequence>
<protein>
    <submittedName>
        <fullName evidence="1">Uncharacterized protein</fullName>
    </submittedName>
</protein>
<evidence type="ECO:0000313" key="2">
    <source>
        <dbReference type="Proteomes" id="UP000199421"/>
    </source>
</evidence>
<dbReference type="EMBL" id="FOAF01000010">
    <property type="protein sequence ID" value="SEM34093.1"/>
    <property type="molecule type" value="Genomic_DNA"/>
</dbReference>
<proteinExistence type="predicted"/>
<gene>
    <name evidence="1" type="ORF">SAMN05661044_04931</name>
</gene>
<reference evidence="2" key="1">
    <citation type="submission" date="2016-10" db="EMBL/GenBank/DDBJ databases">
        <authorList>
            <person name="Varghese N."/>
            <person name="Submissions S."/>
        </authorList>
    </citation>
    <scope>NUCLEOTIDE SEQUENCE [LARGE SCALE GENOMIC DNA]</scope>
    <source>
        <strain evidence="2">DSM 18733</strain>
    </source>
</reference>
<keyword evidence="2" id="KW-1185">Reference proteome</keyword>
<accession>A0A1H7XKB0</accession>
<dbReference type="AlphaFoldDB" id="A0A1H7XKB0"/>
<evidence type="ECO:0000313" key="1">
    <source>
        <dbReference type="EMBL" id="SEM34093.1"/>
    </source>
</evidence>
<organism evidence="1 2">
    <name type="scientific">Olivibacter domesticus</name>
    <name type="common">Pseudosphingobacterium domesticum</name>
    <dbReference type="NCBI Taxonomy" id="407022"/>
    <lineage>
        <taxon>Bacteria</taxon>
        <taxon>Pseudomonadati</taxon>
        <taxon>Bacteroidota</taxon>
        <taxon>Sphingobacteriia</taxon>
        <taxon>Sphingobacteriales</taxon>
        <taxon>Sphingobacteriaceae</taxon>
        <taxon>Olivibacter</taxon>
    </lineage>
</organism>
<name>A0A1H7XKB0_OLID1</name>
<dbReference type="Proteomes" id="UP000199421">
    <property type="component" value="Unassembled WGS sequence"/>
</dbReference>